<keyword evidence="6" id="KW-0804">Transcription</keyword>
<dbReference type="EMBL" id="CP003644">
    <property type="protein sequence ID" value="AFZ28540.1"/>
    <property type="molecule type" value="Genomic_DNA"/>
</dbReference>
<dbReference type="Gene3D" id="1.10.10.60">
    <property type="entry name" value="Homeodomain-like"/>
    <property type="match status" value="1"/>
</dbReference>
<dbReference type="GO" id="GO:0008270">
    <property type="term" value="F:zinc ion binding"/>
    <property type="evidence" value="ECO:0007669"/>
    <property type="project" value="InterPro"/>
</dbReference>
<reference evidence="8 9" key="1">
    <citation type="submission" date="2012-06" db="EMBL/GenBank/DDBJ databases">
        <title>Finished plasmid 2 of genome of Cylindrospermum stagnale PCC 7417.</title>
        <authorList>
            <consortium name="US DOE Joint Genome Institute"/>
            <person name="Gugger M."/>
            <person name="Coursin T."/>
            <person name="Rippka R."/>
            <person name="Tandeau De Marsac N."/>
            <person name="Huntemann M."/>
            <person name="Wei C.-L."/>
            <person name="Han J."/>
            <person name="Detter J.C."/>
            <person name="Han C."/>
            <person name="Tapia R."/>
            <person name="Davenport K."/>
            <person name="Daligault H."/>
            <person name="Erkkila T."/>
            <person name="Gu W."/>
            <person name="Munk A.C.C."/>
            <person name="Teshima H."/>
            <person name="Xu Y."/>
            <person name="Chain P."/>
            <person name="Chen A."/>
            <person name="Krypides N."/>
            <person name="Mavromatis K."/>
            <person name="Markowitz V."/>
            <person name="Szeto E."/>
            <person name="Ivanova N."/>
            <person name="Mikhailova N."/>
            <person name="Ovchinnikova G."/>
            <person name="Pagani I."/>
            <person name="Pati A."/>
            <person name="Goodwin L."/>
            <person name="Peters L."/>
            <person name="Pitluck S."/>
            <person name="Woyke T."/>
            <person name="Kerfeld C."/>
        </authorList>
    </citation>
    <scope>NUCLEOTIDE SEQUENCE [LARGE SCALE GENOMIC DNA]</scope>
    <source>
        <strain evidence="8 9">PCC 7417</strain>
        <plasmid evidence="9">Plasmid pCYLST.02</plasmid>
    </source>
</reference>
<protein>
    <submittedName>
        <fullName evidence="8">Adenosine deaminase</fullName>
    </submittedName>
</protein>
<name>K9X7E2_9NOST</name>
<keyword evidence="2" id="KW-0489">Methyltransferase</keyword>
<dbReference type="Gene3D" id="3.40.10.10">
    <property type="entry name" value="DNA Methylphosphotriester Repair Domain"/>
    <property type="match status" value="1"/>
</dbReference>
<dbReference type="GO" id="GO:0032259">
    <property type="term" value="P:methylation"/>
    <property type="evidence" value="ECO:0007669"/>
    <property type="project" value="UniProtKB-KW"/>
</dbReference>
<gene>
    <name evidence="8" type="ORF">Cylst_6310</name>
</gene>
<dbReference type="HOGENOM" id="CLU_000445_52_0_3"/>
<dbReference type="Gene3D" id="3.30.160.70">
    <property type="entry name" value="Methylated DNA-protein cysteine methyltransferase domain"/>
    <property type="match status" value="1"/>
</dbReference>
<keyword evidence="2" id="KW-0808">Transferase</keyword>
<dbReference type="RefSeq" id="WP_015186437.1">
    <property type="nucleotide sequence ID" value="NC_019744.1"/>
</dbReference>
<keyword evidence="3" id="KW-0805">Transcription regulation</keyword>
<evidence type="ECO:0000256" key="4">
    <source>
        <dbReference type="ARBA" id="ARBA00023125"/>
    </source>
</evidence>
<dbReference type="GO" id="GO:0003700">
    <property type="term" value="F:DNA-binding transcription factor activity"/>
    <property type="evidence" value="ECO:0007669"/>
    <property type="project" value="InterPro"/>
</dbReference>
<dbReference type="GO" id="GO:0003908">
    <property type="term" value="F:methylated-DNA-[protein]-cysteine S-methyltransferase activity"/>
    <property type="evidence" value="ECO:0007669"/>
    <property type="project" value="InterPro"/>
</dbReference>
<evidence type="ECO:0000256" key="2">
    <source>
        <dbReference type="ARBA" id="ARBA00022603"/>
    </source>
</evidence>
<keyword evidence="9" id="KW-1185">Reference proteome</keyword>
<keyword evidence="5" id="KW-0010">Activator</keyword>
<dbReference type="InterPro" id="IPR050204">
    <property type="entry name" value="AraC_XylS_family_regulators"/>
</dbReference>
<dbReference type="eggNOG" id="COG2169">
    <property type="taxonomic scope" value="Bacteria"/>
</dbReference>
<proteinExistence type="predicted"/>
<geneLocation type="plasmid" evidence="8 9">
    <name>pCYLST.02</name>
</geneLocation>
<keyword evidence="8" id="KW-0614">Plasmid</keyword>
<evidence type="ECO:0000256" key="6">
    <source>
        <dbReference type="ARBA" id="ARBA00023163"/>
    </source>
</evidence>
<evidence type="ECO:0000259" key="7">
    <source>
        <dbReference type="PROSITE" id="PS01124"/>
    </source>
</evidence>
<dbReference type="SUPFAM" id="SSF53155">
    <property type="entry name" value="Methylated DNA-protein cysteine methyltransferase domain"/>
    <property type="match status" value="1"/>
</dbReference>
<keyword evidence="4" id="KW-0238">DNA-binding</keyword>
<dbReference type="PANTHER" id="PTHR46796">
    <property type="entry name" value="HTH-TYPE TRANSCRIPTIONAL ACTIVATOR RHAS-RELATED"/>
    <property type="match status" value="1"/>
</dbReference>
<dbReference type="Pfam" id="PF12833">
    <property type="entry name" value="HTH_18"/>
    <property type="match status" value="1"/>
</dbReference>
<dbReference type="PROSITE" id="PS01124">
    <property type="entry name" value="HTH_ARAC_FAMILY_2"/>
    <property type="match status" value="1"/>
</dbReference>
<feature type="domain" description="HTH araC/xylS-type" evidence="7">
    <location>
        <begin position="94"/>
        <end position="191"/>
    </location>
</feature>
<sequence>MHQERDIYQPMTLREEDCWQAVLSRDTSLNGVFVYAVRSTGVYCRPGCPARQPRRKQVVFFVLPEVAEQAGFRSCQRCCPRDPAPPDPQFDLVLQVCRYIEANVQDPLPLTVLSERTNKSPSYLQRTFKQIMGITPRAFTEAHRLRQLKTLLKQRQSVATALYQAGYGSSSCLYGRAVPYLGMTPLTYQQGGAGMRMDYTTVDCPLGWVLVAATKRSLFPVGVSNVKNELEALLRREYPTASIQQNETKLNQWVREFLSPLGDWQQHPNLPLDIQVIAFQWQVWEELQAFPSTYLHSSYSSQP</sequence>
<evidence type="ECO:0000256" key="5">
    <source>
        <dbReference type="ARBA" id="ARBA00023159"/>
    </source>
</evidence>
<evidence type="ECO:0000256" key="3">
    <source>
        <dbReference type="ARBA" id="ARBA00023015"/>
    </source>
</evidence>
<dbReference type="InterPro" id="IPR018060">
    <property type="entry name" value="HTH_AraC"/>
</dbReference>
<dbReference type="PATRIC" id="fig|56107.3.peg.7324"/>
<dbReference type="AlphaFoldDB" id="K9X7E2"/>
<dbReference type="SUPFAM" id="SSF57884">
    <property type="entry name" value="Ada DNA repair protein, N-terminal domain (N-Ada 10)"/>
    <property type="match status" value="1"/>
</dbReference>
<evidence type="ECO:0000256" key="1">
    <source>
        <dbReference type="ARBA" id="ARBA00001947"/>
    </source>
</evidence>
<dbReference type="KEGG" id="csg:Cylst_6310"/>
<dbReference type="InterPro" id="IPR036631">
    <property type="entry name" value="MGMT_N_sf"/>
</dbReference>
<comment type="cofactor">
    <cofactor evidence="1">
        <name>Zn(2+)</name>
        <dbReference type="ChEBI" id="CHEBI:29105"/>
    </cofactor>
</comment>
<dbReference type="SUPFAM" id="SSF46689">
    <property type="entry name" value="Homeodomain-like"/>
    <property type="match status" value="1"/>
</dbReference>
<dbReference type="GO" id="GO:0006281">
    <property type="term" value="P:DNA repair"/>
    <property type="evidence" value="ECO:0007669"/>
    <property type="project" value="InterPro"/>
</dbReference>
<dbReference type="InterPro" id="IPR009057">
    <property type="entry name" value="Homeodomain-like_sf"/>
</dbReference>
<dbReference type="Pfam" id="PF02805">
    <property type="entry name" value="Ada_Zn_binding"/>
    <property type="match status" value="1"/>
</dbReference>
<dbReference type="InterPro" id="IPR004026">
    <property type="entry name" value="Ada_DNA_repair_Zn-bd"/>
</dbReference>
<evidence type="ECO:0000313" key="8">
    <source>
        <dbReference type="EMBL" id="AFZ28540.1"/>
    </source>
</evidence>
<dbReference type="Proteomes" id="UP000010475">
    <property type="component" value="Plasmid pCYLST.02"/>
</dbReference>
<dbReference type="GO" id="GO:0043565">
    <property type="term" value="F:sequence-specific DNA binding"/>
    <property type="evidence" value="ECO:0007669"/>
    <property type="project" value="InterPro"/>
</dbReference>
<dbReference type="InterPro" id="IPR035451">
    <property type="entry name" value="Ada-like_dom_sf"/>
</dbReference>
<evidence type="ECO:0000313" key="9">
    <source>
        <dbReference type="Proteomes" id="UP000010475"/>
    </source>
</evidence>
<organism evidence="8 9">
    <name type="scientific">Cylindrospermum stagnale PCC 7417</name>
    <dbReference type="NCBI Taxonomy" id="56107"/>
    <lineage>
        <taxon>Bacteria</taxon>
        <taxon>Bacillati</taxon>
        <taxon>Cyanobacteriota</taxon>
        <taxon>Cyanophyceae</taxon>
        <taxon>Nostocales</taxon>
        <taxon>Nostocaceae</taxon>
        <taxon>Cylindrospermum</taxon>
    </lineage>
</organism>
<dbReference type="SMART" id="SM00342">
    <property type="entry name" value="HTH_ARAC"/>
    <property type="match status" value="1"/>
</dbReference>
<dbReference type="eggNOG" id="COG0350">
    <property type="taxonomic scope" value="Bacteria"/>
</dbReference>
<accession>K9X7E2</accession>
<dbReference type="OrthoDB" id="9802228at2"/>